<feature type="region of interest" description="Disordered" evidence="1">
    <location>
        <begin position="1"/>
        <end position="20"/>
    </location>
</feature>
<dbReference type="Proteomes" id="UP000237655">
    <property type="component" value="Chromosome"/>
</dbReference>
<accession>A0A2S0MTC2</accession>
<dbReference type="AlphaFoldDB" id="A0A2S0MTC2"/>
<dbReference type="RefSeq" id="WP_149615544.1">
    <property type="nucleotide sequence ID" value="NZ_CP027665.1"/>
</dbReference>
<sequence length="335" mass="36205">MPHHADNRNGGSPPAGPGHRVRSACRAMLRVLAVPVLLATPAGAEFYSAADMARVADRAIPSLRAALQDGIIAHMPRDQRPLADGISLAFPERGPHPMAFFSDPATGTIYMPLESIRFFDDIATLTAWFHGRGCSQDHVHSYLWSLLRKGRAMPSPLRAFALDRDALLADPYTNSLSDRFYSSGLLFILAHETGHLVLRHRAGLTAAASQAQEIAADDFATRHFTSVGTMPMGVLIYYLAAWWRDPEGRAAATGTHPVSAARIRALARHMLDDPAAFSHAEADAGPVAQQRVRDVAGLLNGIADSIAEDGMLSLMPRSLDRDYPASRFPSACPAD</sequence>
<organism evidence="2 3">
    <name type="scientific">Pukyongiella litopenaei</name>
    <dbReference type="NCBI Taxonomy" id="2605946"/>
    <lineage>
        <taxon>Bacteria</taxon>
        <taxon>Pseudomonadati</taxon>
        <taxon>Pseudomonadota</taxon>
        <taxon>Alphaproteobacteria</taxon>
        <taxon>Rhodobacterales</taxon>
        <taxon>Paracoccaceae</taxon>
        <taxon>Pukyongiella</taxon>
    </lineage>
</organism>
<keyword evidence="3" id="KW-1185">Reference proteome</keyword>
<evidence type="ECO:0000313" key="3">
    <source>
        <dbReference type="Proteomes" id="UP000237655"/>
    </source>
</evidence>
<reference evidence="3" key="1">
    <citation type="submission" date="2018-03" db="EMBL/GenBank/DDBJ databases">
        <title>Genomic analysis of the strain SH-1 isolated from shrimp intestine.</title>
        <authorList>
            <person name="Kim Y.-S."/>
            <person name="Kim S.-E."/>
            <person name="Kim K.-H."/>
        </authorList>
    </citation>
    <scope>NUCLEOTIDE SEQUENCE [LARGE SCALE GENOMIC DNA]</scope>
    <source>
        <strain evidence="3">SH-1</strain>
    </source>
</reference>
<dbReference type="EMBL" id="CP027665">
    <property type="protein sequence ID" value="AVO39122.2"/>
    <property type="molecule type" value="Genomic_DNA"/>
</dbReference>
<evidence type="ECO:0000313" key="2">
    <source>
        <dbReference type="EMBL" id="AVO39122.2"/>
    </source>
</evidence>
<protein>
    <submittedName>
        <fullName evidence="2">Uncharacterized protein</fullName>
    </submittedName>
</protein>
<proteinExistence type="predicted"/>
<dbReference type="KEGG" id="thas:C6Y53_16315"/>
<name>A0A2S0MTC2_9RHOB</name>
<gene>
    <name evidence="2" type="ORF">C6Y53_16315</name>
</gene>
<evidence type="ECO:0000256" key="1">
    <source>
        <dbReference type="SAM" id="MobiDB-lite"/>
    </source>
</evidence>